<dbReference type="Proteomes" id="UP000294200">
    <property type="component" value="Unassembled WGS sequence"/>
</dbReference>
<dbReference type="InterPro" id="IPR013597">
    <property type="entry name" value="Mat_intron_G2"/>
</dbReference>
<evidence type="ECO:0000313" key="3">
    <source>
        <dbReference type="Proteomes" id="UP000294200"/>
    </source>
</evidence>
<dbReference type="AlphaFoldDB" id="A0A4R0X8F5"/>
<evidence type="ECO:0000259" key="1">
    <source>
        <dbReference type="Pfam" id="PF08388"/>
    </source>
</evidence>
<gene>
    <name evidence="2" type="ORF">BZM27_27110</name>
</gene>
<proteinExistence type="predicted"/>
<reference evidence="2 3" key="1">
    <citation type="submission" date="2017-02" db="EMBL/GenBank/DDBJ databases">
        <title>Paraburkholderia sophoroidis sp. nov. and Paraburkholderia steynii sp. nov. rhizobial symbionts of the fynbos legume Hypocalyptus sophoroides.</title>
        <authorList>
            <person name="Steenkamp E.T."/>
            <person name="Beukes C.W."/>
            <person name="Van Zyl E."/>
            <person name="Avontuur J."/>
            <person name="Chan W.Y."/>
            <person name="Hassen A."/>
            <person name="Palmer M."/>
            <person name="Mthombeni L."/>
            <person name="Phalane F."/>
            <person name="Sereme K."/>
            <person name="Venter S.N."/>
        </authorList>
    </citation>
    <scope>NUCLEOTIDE SEQUENCE [LARGE SCALE GENOMIC DNA]</scope>
    <source>
        <strain evidence="2 3">HC1.1ba</strain>
    </source>
</reference>
<protein>
    <recommendedName>
        <fullName evidence="1">Group II intron maturase-specific domain-containing protein</fullName>
    </recommendedName>
</protein>
<organism evidence="2 3">
    <name type="scientific">Paraburkholderia steynii</name>
    <dbReference type="NCBI Taxonomy" id="1245441"/>
    <lineage>
        <taxon>Bacteria</taxon>
        <taxon>Pseudomonadati</taxon>
        <taxon>Pseudomonadota</taxon>
        <taxon>Betaproteobacteria</taxon>
        <taxon>Burkholderiales</taxon>
        <taxon>Burkholderiaceae</taxon>
        <taxon>Paraburkholderia</taxon>
    </lineage>
</organism>
<name>A0A4R0X8F5_9BURK</name>
<sequence length="134" mass="15588">MSSIIDCYLSLVRYVDDFLGQNIRKYPNGKLLIKPSKKNVQTFLTKVRAVIKDNASAKQVNLIGLLNPIIEGWSSYYRYVVSKEVYSAVDTAIWQALWKWCCGRHPCKGARWIRARYFHREGTRHWVLAPILVN</sequence>
<comment type="caution">
    <text evidence="2">The sequence shown here is derived from an EMBL/GenBank/DDBJ whole genome shotgun (WGS) entry which is preliminary data.</text>
</comment>
<evidence type="ECO:0000313" key="2">
    <source>
        <dbReference type="EMBL" id="TCG06334.1"/>
    </source>
</evidence>
<keyword evidence="3" id="KW-1185">Reference proteome</keyword>
<accession>A0A4R0X8F5</accession>
<feature type="domain" description="Group II intron maturase-specific" evidence="1">
    <location>
        <begin position="40"/>
        <end position="118"/>
    </location>
</feature>
<dbReference type="Pfam" id="PF08388">
    <property type="entry name" value="GIIM"/>
    <property type="match status" value="1"/>
</dbReference>
<dbReference type="EMBL" id="MWML01000114">
    <property type="protein sequence ID" value="TCG06334.1"/>
    <property type="molecule type" value="Genomic_DNA"/>
</dbReference>